<dbReference type="InterPro" id="IPR046347">
    <property type="entry name" value="bZIP_sf"/>
</dbReference>
<evidence type="ECO:0000256" key="2">
    <source>
        <dbReference type="ARBA" id="ARBA00023015"/>
    </source>
</evidence>
<proteinExistence type="predicted"/>
<evidence type="ECO:0000259" key="6">
    <source>
        <dbReference type="PROSITE" id="PS50217"/>
    </source>
</evidence>
<dbReference type="PANTHER" id="PTHR19304">
    <property type="entry name" value="CYCLIC-AMP RESPONSE ELEMENT BINDING PROTEIN"/>
    <property type="match status" value="1"/>
</dbReference>
<dbReference type="InterPro" id="IPR051027">
    <property type="entry name" value="bZIP_transcription_factors"/>
</dbReference>
<dbReference type="AlphaFoldDB" id="A0A9P4MY51"/>
<evidence type="ECO:0000256" key="1">
    <source>
        <dbReference type="ARBA" id="ARBA00004123"/>
    </source>
</evidence>
<keyword evidence="3" id="KW-0804">Transcription</keyword>
<name>A0A9P4MY51_9PLEO</name>
<keyword evidence="8" id="KW-1185">Reference proteome</keyword>
<dbReference type="SUPFAM" id="SSF57959">
    <property type="entry name" value="Leucine zipper domain"/>
    <property type="match status" value="1"/>
</dbReference>
<dbReference type="OrthoDB" id="295274at2759"/>
<gene>
    <name evidence="7" type="ORF">CC78DRAFT_423505</name>
</gene>
<feature type="non-terminal residue" evidence="7">
    <location>
        <position position="76"/>
    </location>
</feature>
<dbReference type="Pfam" id="PF00170">
    <property type="entry name" value="bZIP_1"/>
    <property type="match status" value="1"/>
</dbReference>
<evidence type="ECO:0000256" key="3">
    <source>
        <dbReference type="ARBA" id="ARBA00023163"/>
    </source>
</evidence>
<sequence length="76" mass="8922">NSARAIYLEKNRKAASKCRSKQKKQQEQLVETARVVERQNKMLKAEVELLRGDMRELMQLVGQHSHCPDARLRNYL</sequence>
<keyword evidence="4" id="KW-0539">Nucleus</keyword>
<evidence type="ECO:0000313" key="8">
    <source>
        <dbReference type="Proteomes" id="UP000800093"/>
    </source>
</evidence>
<dbReference type="InterPro" id="IPR004827">
    <property type="entry name" value="bZIP"/>
</dbReference>
<dbReference type="GO" id="GO:0005634">
    <property type="term" value="C:nucleus"/>
    <property type="evidence" value="ECO:0007669"/>
    <property type="project" value="UniProtKB-SubCell"/>
</dbReference>
<comment type="caution">
    <text evidence="7">The sequence shown here is derived from an EMBL/GenBank/DDBJ whole genome shotgun (WGS) entry which is preliminary data.</text>
</comment>
<dbReference type="CDD" id="cd14687">
    <property type="entry name" value="bZIP_ATF2"/>
    <property type="match status" value="1"/>
</dbReference>
<reference evidence="8" key="1">
    <citation type="journal article" date="2020" name="Stud. Mycol.">
        <title>101 Dothideomycetes genomes: A test case for predicting lifestyles and emergence of pathogens.</title>
        <authorList>
            <person name="Haridas S."/>
            <person name="Albert R."/>
            <person name="Binder M."/>
            <person name="Bloem J."/>
            <person name="LaButti K."/>
            <person name="Salamov A."/>
            <person name="Andreopoulos B."/>
            <person name="Baker S."/>
            <person name="Barry K."/>
            <person name="Bills G."/>
            <person name="Bluhm B."/>
            <person name="Cannon C."/>
            <person name="Castanera R."/>
            <person name="Culley D."/>
            <person name="Daum C."/>
            <person name="Ezra D."/>
            <person name="Gonzalez J."/>
            <person name="Henrissat B."/>
            <person name="Kuo A."/>
            <person name="Liang C."/>
            <person name="Lipzen A."/>
            <person name="Lutzoni F."/>
            <person name="Magnuson J."/>
            <person name="Mondo S."/>
            <person name="Nolan M."/>
            <person name="Ohm R."/>
            <person name="Pangilinan J."/>
            <person name="Park H.-J."/>
            <person name="Ramirez L."/>
            <person name="Alfaro M."/>
            <person name="Sun H."/>
            <person name="Tritt A."/>
            <person name="Yoshinaga Y."/>
            <person name="Zwiers L.-H."/>
            <person name="Turgeon B."/>
            <person name="Goodwin S."/>
            <person name="Spatafora J."/>
            <person name="Crous P."/>
            <person name="Grigoriev I."/>
        </authorList>
    </citation>
    <scope>NUCLEOTIDE SEQUENCE [LARGE SCALE GENOMIC DNA]</scope>
    <source>
        <strain evidence="8">CBS 304.66</strain>
    </source>
</reference>
<keyword evidence="5" id="KW-0175">Coiled coil</keyword>
<evidence type="ECO:0000256" key="5">
    <source>
        <dbReference type="SAM" id="Coils"/>
    </source>
</evidence>
<comment type="subcellular location">
    <subcellularLocation>
        <location evidence="1">Nucleus</location>
    </subcellularLocation>
</comment>
<protein>
    <recommendedName>
        <fullName evidence="6">BZIP domain-containing protein</fullName>
    </recommendedName>
</protein>
<feature type="non-terminal residue" evidence="7">
    <location>
        <position position="1"/>
    </location>
</feature>
<feature type="coiled-coil region" evidence="5">
    <location>
        <begin position="26"/>
        <end position="60"/>
    </location>
</feature>
<organism evidence="7 8">
    <name type="scientific">Lojkania enalia</name>
    <dbReference type="NCBI Taxonomy" id="147567"/>
    <lineage>
        <taxon>Eukaryota</taxon>
        <taxon>Fungi</taxon>
        <taxon>Dikarya</taxon>
        <taxon>Ascomycota</taxon>
        <taxon>Pezizomycotina</taxon>
        <taxon>Dothideomycetes</taxon>
        <taxon>Pleosporomycetidae</taxon>
        <taxon>Pleosporales</taxon>
        <taxon>Pleosporales incertae sedis</taxon>
        <taxon>Lojkania</taxon>
    </lineage>
</organism>
<evidence type="ECO:0000313" key="7">
    <source>
        <dbReference type="EMBL" id="KAF2258193.1"/>
    </source>
</evidence>
<feature type="domain" description="BZIP" evidence="6">
    <location>
        <begin position="9"/>
        <end position="64"/>
    </location>
</feature>
<evidence type="ECO:0000256" key="4">
    <source>
        <dbReference type="ARBA" id="ARBA00023242"/>
    </source>
</evidence>
<dbReference type="EMBL" id="ML986776">
    <property type="protein sequence ID" value="KAF2258193.1"/>
    <property type="molecule type" value="Genomic_DNA"/>
</dbReference>
<dbReference type="Proteomes" id="UP000800093">
    <property type="component" value="Unassembled WGS sequence"/>
</dbReference>
<keyword evidence="2" id="KW-0805">Transcription regulation</keyword>
<dbReference type="GO" id="GO:0003700">
    <property type="term" value="F:DNA-binding transcription factor activity"/>
    <property type="evidence" value="ECO:0007669"/>
    <property type="project" value="InterPro"/>
</dbReference>
<dbReference type="Gene3D" id="1.20.5.170">
    <property type="match status" value="1"/>
</dbReference>
<accession>A0A9P4MY51</accession>
<dbReference type="PROSITE" id="PS50217">
    <property type="entry name" value="BZIP"/>
    <property type="match status" value="1"/>
</dbReference>